<keyword evidence="1" id="KW-0472">Membrane</keyword>
<dbReference type="AlphaFoldDB" id="A0A1G8L201"/>
<proteinExistence type="predicted"/>
<dbReference type="InterPro" id="IPR012902">
    <property type="entry name" value="N_methyl_site"/>
</dbReference>
<dbReference type="EMBL" id="FNCY01000020">
    <property type="protein sequence ID" value="SDI49641.1"/>
    <property type="molecule type" value="Genomic_DNA"/>
</dbReference>
<evidence type="ECO:0000313" key="2">
    <source>
        <dbReference type="EMBL" id="SDI49641.1"/>
    </source>
</evidence>
<dbReference type="Pfam" id="PF07963">
    <property type="entry name" value="N_methyl"/>
    <property type="match status" value="1"/>
</dbReference>
<gene>
    <name evidence="2" type="ORF">SAMN05660652_03545</name>
</gene>
<accession>A0A1G8L201</accession>
<dbReference type="InterPro" id="IPR045584">
    <property type="entry name" value="Pilin-like"/>
</dbReference>
<keyword evidence="1" id="KW-0812">Transmembrane</keyword>
<evidence type="ECO:0000256" key="1">
    <source>
        <dbReference type="SAM" id="Phobius"/>
    </source>
</evidence>
<dbReference type="RefSeq" id="WP_245715603.1">
    <property type="nucleotide sequence ID" value="NZ_FNCY01000020.1"/>
</dbReference>
<feature type="transmembrane region" description="Helical" evidence="1">
    <location>
        <begin position="12"/>
        <end position="33"/>
    </location>
</feature>
<dbReference type="SUPFAM" id="SSF54523">
    <property type="entry name" value="Pili subunits"/>
    <property type="match status" value="1"/>
</dbReference>
<protein>
    <submittedName>
        <fullName evidence="2">Prepilin-type N-terminal cleavage/methylation domain-containing protein</fullName>
    </submittedName>
</protein>
<name>A0A1G8L201_9RHOO</name>
<keyword evidence="1" id="KW-1133">Transmembrane helix</keyword>
<dbReference type="STRING" id="83767.SAMN05660652_03545"/>
<evidence type="ECO:0000313" key="3">
    <source>
        <dbReference type="Proteomes" id="UP000198607"/>
    </source>
</evidence>
<organism evidence="2 3">
    <name type="scientific">Propionivibrio dicarboxylicus</name>
    <dbReference type="NCBI Taxonomy" id="83767"/>
    <lineage>
        <taxon>Bacteria</taxon>
        <taxon>Pseudomonadati</taxon>
        <taxon>Pseudomonadota</taxon>
        <taxon>Betaproteobacteria</taxon>
        <taxon>Rhodocyclales</taxon>
        <taxon>Rhodocyclaceae</taxon>
        <taxon>Propionivibrio</taxon>
    </lineage>
</organism>
<dbReference type="NCBIfam" id="TIGR02532">
    <property type="entry name" value="IV_pilin_GFxxxE"/>
    <property type="match status" value="1"/>
</dbReference>
<sequence>MQSFRRPMPDLGFSLIEMAIVLVIIGLLLSGILKGQELIDSTKAKALGNDFRTIPLLLYSYQDKFRAIPGDDPGARAHLGATAGLLTPTPETLGNGRIEGLYNSSAATDESLAFWQHIRLANLASGPIDFSTATALPRNTQGGRLGIQSATPIVGMTGAFFACSDAIPGKLAKQIDIALDDGATDNGSVRTMTTGYNGAEKRGEPTESIANETPYTVCAAF</sequence>
<keyword evidence="3" id="KW-1185">Reference proteome</keyword>
<reference evidence="2 3" key="1">
    <citation type="submission" date="2016-10" db="EMBL/GenBank/DDBJ databases">
        <authorList>
            <person name="de Groot N.N."/>
        </authorList>
    </citation>
    <scope>NUCLEOTIDE SEQUENCE [LARGE SCALE GENOMIC DNA]</scope>
    <source>
        <strain evidence="2 3">DSM 5885</strain>
    </source>
</reference>
<dbReference type="Proteomes" id="UP000198607">
    <property type="component" value="Unassembled WGS sequence"/>
</dbReference>